<feature type="transmembrane region" description="Helical" evidence="7">
    <location>
        <begin position="20"/>
        <end position="39"/>
    </location>
</feature>
<evidence type="ECO:0000256" key="7">
    <source>
        <dbReference type="SAM" id="Phobius"/>
    </source>
</evidence>
<evidence type="ECO:0000256" key="3">
    <source>
        <dbReference type="ARBA" id="ARBA00022475"/>
    </source>
</evidence>
<keyword evidence="6 7" id="KW-0472">Membrane</keyword>
<keyword evidence="5 7" id="KW-1133">Transmembrane helix</keyword>
<comment type="caution">
    <text evidence="9">The sequence shown here is derived from an EMBL/GenBank/DDBJ whole genome shotgun (WGS) entry which is preliminary data.</text>
</comment>
<feature type="transmembrane region" description="Helical" evidence="7">
    <location>
        <begin position="51"/>
        <end position="70"/>
    </location>
</feature>
<accession>A0ABW3Q4M8</accession>
<dbReference type="Pfam" id="PF02308">
    <property type="entry name" value="MgtC"/>
    <property type="match status" value="1"/>
</dbReference>
<evidence type="ECO:0000256" key="6">
    <source>
        <dbReference type="ARBA" id="ARBA00023136"/>
    </source>
</evidence>
<evidence type="ECO:0000256" key="5">
    <source>
        <dbReference type="ARBA" id="ARBA00022989"/>
    </source>
</evidence>
<keyword evidence="10" id="KW-1185">Reference proteome</keyword>
<dbReference type="PANTHER" id="PTHR33778:SF1">
    <property type="entry name" value="MAGNESIUM TRANSPORTER YHID-RELATED"/>
    <property type="match status" value="1"/>
</dbReference>
<evidence type="ECO:0000256" key="1">
    <source>
        <dbReference type="ARBA" id="ARBA00004651"/>
    </source>
</evidence>
<evidence type="ECO:0000256" key="4">
    <source>
        <dbReference type="ARBA" id="ARBA00022692"/>
    </source>
</evidence>
<comment type="subcellular location">
    <subcellularLocation>
        <location evidence="1">Cell membrane</location>
        <topology evidence="1">Multi-pass membrane protein</topology>
    </subcellularLocation>
</comment>
<reference evidence="10" key="1">
    <citation type="journal article" date="2019" name="Int. J. Syst. Evol. Microbiol.">
        <title>The Global Catalogue of Microorganisms (GCM) 10K type strain sequencing project: providing services to taxonomists for standard genome sequencing and annotation.</title>
        <authorList>
            <consortium name="The Broad Institute Genomics Platform"/>
            <consortium name="The Broad Institute Genome Sequencing Center for Infectious Disease"/>
            <person name="Wu L."/>
            <person name="Ma J."/>
        </authorList>
    </citation>
    <scope>NUCLEOTIDE SEQUENCE [LARGE SCALE GENOMIC DNA]</scope>
    <source>
        <strain evidence="10">CCUG 55608</strain>
    </source>
</reference>
<proteinExistence type="inferred from homology"/>
<dbReference type="PANTHER" id="PTHR33778">
    <property type="entry name" value="PROTEIN MGTC"/>
    <property type="match status" value="1"/>
</dbReference>
<sequence length="159" mass="16681">MDNVFWEEITAGLPSTRQLIQVVIRLLAATLLGSAIGYERKRAGKPGGVRTHSLVCLGTSVLLLSCWQAGMELEDVSRVLQGIITGIGFLGGGTILKLSAQKDIQGLTSAASIWMTAAIGINVGLGAIAVAFLGTVIALLILTVTGRFETRTSDASKNR</sequence>
<evidence type="ECO:0000259" key="8">
    <source>
        <dbReference type="Pfam" id="PF02308"/>
    </source>
</evidence>
<keyword evidence="4 7" id="KW-0812">Transmembrane</keyword>
<comment type="similarity">
    <text evidence="2">Belongs to the MgtC/SapB family.</text>
</comment>
<keyword evidence="3" id="KW-1003">Cell membrane</keyword>
<dbReference type="Proteomes" id="UP001597116">
    <property type="component" value="Unassembled WGS sequence"/>
</dbReference>
<dbReference type="InterPro" id="IPR049177">
    <property type="entry name" value="MgtC_SapB_SrpB_YhiD_N"/>
</dbReference>
<evidence type="ECO:0000313" key="9">
    <source>
        <dbReference type="EMBL" id="MFD1140571.1"/>
    </source>
</evidence>
<name>A0ABW3Q4M8_9BACT</name>
<feature type="transmembrane region" description="Helical" evidence="7">
    <location>
        <begin position="82"/>
        <end position="100"/>
    </location>
</feature>
<protein>
    <submittedName>
        <fullName evidence="9">MgtC/SapB family protein</fullName>
    </submittedName>
</protein>
<gene>
    <name evidence="9" type="ORF">ACFQ4C_05610</name>
</gene>
<dbReference type="InterPro" id="IPR003416">
    <property type="entry name" value="MgtC/SapB/SrpB/YhiD_fam"/>
</dbReference>
<dbReference type="RefSeq" id="WP_265989351.1">
    <property type="nucleotide sequence ID" value="NZ_CP110973.1"/>
</dbReference>
<dbReference type="EMBL" id="JBHTLP010000002">
    <property type="protein sequence ID" value="MFD1140571.1"/>
    <property type="molecule type" value="Genomic_DNA"/>
</dbReference>
<evidence type="ECO:0000256" key="2">
    <source>
        <dbReference type="ARBA" id="ARBA00009298"/>
    </source>
</evidence>
<dbReference type="PRINTS" id="PR01837">
    <property type="entry name" value="MGTCSAPBPROT"/>
</dbReference>
<feature type="transmembrane region" description="Helical" evidence="7">
    <location>
        <begin position="112"/>
        <end position="142"/>
    </location>
</feature>
<organism evidence="9 10">
    <name type="scientific">Larkinella insperata</name>
    <dbReference type="NCBI Taxonomy" id="332158"/>
    <lineage>
        <taxon>Bacteria</taxon>
        <taxon>Pseudomonadati</taxon>
        <taxon>Bacteroidota</taxon>
        <taxon>Cytophagia</taxon>
        <taxon>Cytophagales</taxon>
        <taxon>Spirosomataceae</taxon>
        <taxon>Larkinella</taxon>
    </lineage>
</organism>
<feature type="domain" description="MgtC/SapB/SrpB/YhiD N-terminal" evidence="8">
    <location>
        <begin position="26"/>
        <end position="149"/>
    </location>
</feature>
<evidence type="ECO:0000313" key="10">
    <source>
        <dbReference type="Proteomes" id="UP001597116"/>
    </source>
</evidence>